<feature type="transmembrane region" description="Helical" evidence="17">
    <location>
        <begin position="146"/>
        <end position="166"/>
    </location>
</feature>
<comment type="function">
    <text evidence="17">Core subunit of the mitochondrial membrane respiratory chain NADH dehydrogenase (Complex I) which catalyzes electron transfer from NADH through the respiratory chain, using ubiquinone as an electron acceptor. Essential for the catalytic activity and assembly of complex I.</text>
</comment>
<keyword evidence="9 17" id="KW-1278">Translocase</keyword>
<feature type="transmembrane region" description="Helical" evidence="17">
    <location>
        <begin position="197"/>
        <end position="215"/>
    </location>
</feature>
<dbReference type="PRINTS" id="PR01436">
    <property type="entry name" value="NADHDHGNASE2"/>
</dbReference>
<evidence type="ECO:0000256" key="15">
    <source>
        <dbReference type="ARBA" id="ARBA00023136"/>
    </source>
</evidence>
<evidence type="ECO:0000256" key="16">
    <source>
        <dbReference type="ARBA" id="ARBA00049551"/>
    </source>
</evidence>
<dbReference type="EC" id="7.1.1.2" evidence="3 17"/>
<organism evidence="19">
    <name type="scientific">Syllis sp. JYC-2022</name>
    <dbReference type="NCBI Taxonomy" id="2928755"/>
    <lineage>
        <taxon>Eukaryota</taxon>
        <taxon>Metazoa</taxon>
        <taxon>Spiralia</taxon>
        <taxon>Lophotrochozoa</taxon>
        <taxon>Annelida</taxon>
        <taxon>Polychaeta</taxon>
        <taxon>Errantia</taxon>
        <taxon>Phyllodocida</taxon>
        <taxon>Syllidae</taxon>
        <taxon>Syllis</taxon>
    </lineage>
</organism>
<dbReference type="InterPro" id="IPR001750">
    <property type="entry name" value="ND/Mrp_TM"/>
</dbReference>
<name>A0A976X815_9ANNE</name>
<dbReference type="InterPro" id="IPR050175">
    <property type="entry name" value="Complex_I_Subunit_2"/>
</dbReference>
<evidence type="ECO:0000256" key="3">
    <source>
        <dbReference type="ARBA" id="ARBA00012944"/>
    </source>
</evidence>
<feature type="transmembrane region" description="Helical" evidence="17">
    <location>
        <begin position="262"/>
        <end position="288"/>
    </location>
</feature>
<dbReference type="PANTHER" id="PTHR46552">
    <property type="entry name" value="NADH-UBIQUINONE OXIDOREDUCTASE CHAIN 2"/>
    <property type="match status" value="1"/>
</dbReference>
<evidence type="ECO:0000256" key="5">
    <source>
        <dbReference type="ARBA" id="ARBA00022448"/>
    </source>
</evidence>
<protein>
    <recommendedName>
        <fullName evidence="4 17">NADH-ubiquinone oxidoreductase chain 2</fullName>
        <ecNumber evidence="3 17">7.1.1.2</ecNumber>
    </recommendedName>
</protein>
<keyword evidence="7 17" id="KW-0812">Transmembrane</keyword>
<evidence type="ECO:0000256" key="7">
    <source>
        <dbReference type="ARBA" id="ARBA00022692"/>
    </source>
</evidence>
<feature type="transmembrane region" description="Helical" evidence="17">
    <location>
        <begin position="236"/>
        <end position="256"/>
    </location>
</feature>
<feature type="transmembrane region" description="Helical" evidence="17">
    <location>
        <begin position="308"/>
        <end position="327"/>
    </location>
</feature>
<evidence type="ECO:0000256" key="2">
    <source>
        <dbReference type="ARBA" id="ARBA00007012"/>
    </source>
</evidence>
<dbReference type="GO" id="GO:0008137">
    <property type="term" value="F:NADH dehydrogenase (ubiquinone) activity"/>
    <property type="evidence" value="ECO:0007669"/>
    <property type="project" value="UniProtKB-EC"/>
</dbReference>
<evidence type="ECO:0000259" key="18">
    <source>
        <dbReference type="Pfam" id="PF00361"/>
    </source>
</evidence>
<sequence length="328" mass="37365">MTKILTPSNMMFLSTLTISTIMMMTSSNWIILWLSMEVNMMSFIPLMLMSSKNQELEGAIKYFLIQTVGSISMLLAVFMYNSLPLNNLSTMLMMASMMIKMGVAPFHIWLPQVMNNMKWIICLIIITWQKLGPMVITSYILTDWSLQILIMLAIMNGMIGALGGINQTQMRPLIAYSSIAHMGWMMSAMILSSTLMLMYFSFYIIISVMTVLPLMKEEKQNTSNFNLSNQVFSKMKMTLGLNLLSMGGMPPFIGFIPKWAVISALILYSPFLVVSLMMTSLLSLFFYLKVTMSNFINTNKSMETKIKMKTLTPMISQMILPFWFIVIT</sequence>
<evidence type="ECO:0000256" key="13">
    <source>
        <dbReference type="ARBA" id="ARBA00023075"/>
    </source>
</evidence>
<geneLocation type="mitochondrion" evidence="19"/>
<gene>
    <name evidence="19" type="primary">nad2</name>
</gene>
<evidence type="ECO:0000256" key="10">
    <source>
        <dbReference type="ARBA" id="ARBA00022982"/>
    </source>
</evidence>
<accession>A0A976X815</accession>
<keyword evidence="5" id="KW-0813">Transport</keyword>
<dbReference type="GO" id="GO:0006120">
    <property type="term" value="P:mitochondrial electron transport, NADH to ubiquinone"/>
    <property type="evidence" value="ECO:0007669"/>
    <property type="project" value="InterPro"/>
</dbReference>
<evidence type="ECO:0000313" key="19">
    <source>
        <dbReference type="EMBL" id="URP31068.1"/>
    </source>
</evidence>
<reference evidence="19" key="1">
    <citation type="submission" date="2022-04" db="EMBL/GenBank/DDBJ databases">
        <authorList>
            <person name="Chae J.Y."/>
            <person name="Kim M.-S."/>
        </authorList>
    </citation>
    <scope>NUCLEOTIDE SEQUENCE</scope>
</reference>
<feature type="domain" description="NADH:quinone oxidoreductase/Mrp antiporter transmembrane" evidence="18">
    <location>
        <begin position="26"/>
        <end position="282"/>
    </location>
</feature>
<proteinExistence type="inferred from homology"/>
<evidence type="ECO:0000256" key="6">
    <source>
        <dbReference type="ARBA" id="ARBA00022660"/>
    </source>
</evidence>
<evidence type="ECO:0000256" key="12">
    <source>
        <dbReference type="ARBA" id="ARBA00023027"/>
    </source>
</evidence>
<evidence type="ECO:0000256" key="14">
    <source>
        <dbReference type="ARBA" id="ARBA00023128"/>
    </source>
</evidence>
<evidence type="ECO:0000256" key="11">
    <source>
        <dbReference type="ARBA" id="ARBA00022989"/>
    </source>
</evidence>
<keyword evidence="12 17" id="KW-0520">NAD</keyword>
<keyword evidence="11 17" id="KW-1133">Transmembrane helix</keyword>
<keyword evidence="10 17" id="KW-0249">Electron transport</keyword>
<dbReference type="AlphaFoldDB" id="A0A976X815"/>
<evidence type="ECO:0000256" key="17">
    <source>
        <dbReference type="RuleBase" id="RU003403"/>
    </source>
</evidence>
<evidence type="ECO:0000256" key="4">
    <source>
        <dbReference type="ARBA" id="ARBA00021008"/>
    </source>
</evidence>
<feature type="transmembrane region" description="Helical" evidence="17">
    <location>
        <begin position="7"/>
        <end position="24"/>
    </location>
</feature>
<dbReference type="EMBL" id="ON312495">
    <property type="protein sequence ID" value="URP31068.1"/>
    <property type="molecule type" value="Genomic_DNA"/>
</dbReference>
<keyword evidence="6 17" id="KW-0679">Respiratory chain</keyword>
<dbReference type="PANTHER" id="PTHR46552:SF1">
    <property type="entry name" value="NADH-UBIQUINONE OXIDOREDUCTASE CHAIN 2"/>
    <property type="match status" value="1"/>
</dbReference>
<keyword evidence="15 17" id="KW-0472">Membrane</keyword>
<keyword evidence="13 17" id="KW-0830">Ubiquinone</keyword>
<evidence type="ECO:0000256" key="1">
    <source>
        <dbReference type="ARBA" id="ARBA00004448"/>
    </source>
</evidence>
<dbReference type="Pfam" id="PF00361">
    <property type="entry name" value="Proton_antipo_M"/>
    <property type="match status" value="1"/>
</dbReference>
<keyword evidence="8 17" id="KW-0999">Mitochondrion inner membrane</keyword>
<keyword evidence="14 17" id="KW-0496">Mitochondrion</keyword>
<comment type="subcellular location">
    <subcellularLocation>
        <location evidence="1 17">Mitochondrion inner membrane</location>
        <topology evidence="1 17">Multi-pass membrane protein</topology>
    </subcellularLocation>
</comment>
<feature type="transmembrane region" description="Helical" evidence="17">
    <location>
        <begin position="173"/>
        <end position="191"/>
    </location>
</feature>
<evidence type="ECO:0000256" key="9">
    <source>
        <dbReference type="ARBA" id="ARBA00022967"/>
    </source>
</evidence>
<evidence type="ECO:0000256" key="8">
    <source>
        <dbReference type="ARBA" id="ARBA00022792"/>
    </source>
</evidence>
<comment type="catalytic activity">
    <reaction evidence="16 17">
        <text>a ubiquinone + NADH + 5 H(+)(in) = a ubiquinol + NAD(+) + 4 H(+)(out)</text>
        <dbReference type="Rhea" id="RHEA:29091"/>
        <dbReference type="Rhea" id="RHEA-COMP:9565"/>
        <dbReference type="Rhea" id="RHEA-COMP:9566"/>
        <dbReference type="ChEBI" id="CHEBI:15378"/>
        <dbReference type="ChEBI" id="CHEBI:16389"/>
        <dbReference type="ChEBI" id="CHEBI:17976"/>
        <dbReference type="ChEBI" id="CHEBI:57540"/>
        <dbReference type="ChEBI" id="CHEBI:57945"/>
        <dbReference type="EC" id="7.1.1.2"/>
    </reaction>
</comment>
<comment type="similarity">
    <text evidence="2 17">Belongs to the complex I subunit 2 family.</text>
</comment>
<dbReference type="GO" id="GO:0005743">
    <property type="term" value="C:mitochondrial inner membrane"/>
    <property type="evidence" value="ECO:0007669"/>
    <property type="project" value="UniProtKB-SubCell"/>
</dbReference>
<feature type="transmembrane region" description="Helical" evidence="17">
    <location>
        <begin position="60"/>
        <end position="80"/>
    </location>
</feature>
<dbReference type="InterPro" id="IPR003917">
    <property type="entry name" value="NADH_UbQ_OxRdtase_chain2"/>
</dbReference>